<name>A0A183F6W8_HELPZ</name>
<evidence type="ECO:0000313" key="3">
    <source>
        <dbReference type="Proteomes" id="UP000050761"/>
    </source>
</evidence>
<feature type="region of interest" description="Disordered" evidence="1">
    <location>
        <begin position="52"/>
        <end position="167"/>
    </location>
</feature>
<evidence type="ECO:0000313" key="2">
    <source>
        <dbReference type="EMBL" id="VDO22058.1"/>
    </source>
</evidence>
<dbReference type="EMBL" id="UZAH01002433">
    <property type="protein sequence ID" value="VDO22058.1"/>
    <property type="molecule type" value="Genomic_DNA"/>
</dbReference>
<keyword evidence="3" id="KW-1185">Reference proteome</keyword>
<protein>
    <submittedName>
        <fullName evidence="2 4">Uncharacterized protein</fullName>
    </submittedName>
</protein>
<evidence type="ECO:0000313" key="4">
    <source>
        <dbReference type="WBParaSite" id="HPBE_0000191001-mRNA-1"/>
    </source>
</evidence>
<dbReference type="AlphaFoldDB" id="A0A183F6W8"/>
<evidence type="ECO:0000256" key="1">
    <source>
        <dbReference type="SAM" id="MobiDB-lite"/>
    </source>
</evidence>
<sequence length="167" mass="18622">MRRCRSDESADDAEERLPAAKDDREELGSANEGARRLRDEDFDELMAACDTAKNAVKKDKAISRATRNISDDEVDVSTDDVPPPVRTTRAARPRDEQPESPLQKAEEPQPISQIPPPVERAERARRAARSASPDERVDRSQRPARLTSPVEKAEKAPRALDKQVTNS</sequence>
<accession>A0A183F6W8</accession>
<gene>
    <name evidence="2" type="ORF">HPBE_LOCUS1911</name>
</gene>
<organism evidence="3 4">
    <name type="scientific">Heligmosomoides polygyrus</name>
    <name type="common">Parasitic roundworm</name>
    <dbReference type="NCBI Taxonomy" id="6339"/>
    <lineage>
        <taxon>Eukaryota</taxon>
        <taxon>Metazoa</taxon>
        <taxon>Ecdysozoa</taxon>
        <taxon>Nematoda</taxon>
        <taxon>Chromadorea</taxon>
        <taxon>Rhabditida</taxon>
        <taxon>Rhabditina</taxon>
        <taxon>Rhabditomorpha</taxon>
        <taxon>Strongyloidea</taxon>
        <taxon>Heligmosomidae</taxon>
        <taxon>Heligmosomoides</taxon>
    </lineage>
</organism>
<dbReference type="OrthoDB" id="5855132at2759"/>
<reference evidence="4" key="2">
    <citation type="submission" date="2019-09" db="UniProtKB">
        <authorList>
            <consortium name="WormBaseParasite"/>
        </authorList>
    </citation>
    <scope>IDENTIFICATION</scope>
</reference>
<reference evidence="2 3" key="1">
    <citation type="submission" date="2018-11" db="EMBL/GenBank/DDBJ databases">
        <authorList>
            <consortium name="Pathogen Informatics"/>
        </authorList>
    </citation>
    <scope>NUCLEOTIDE SEQUENCE [LARGE SCALE GENOMIC DNA]</scope>
</reference>
<accession>A0A3P7WWH8</accession>
<feature type="region of interest" description="Disordered" evidence="1">
    <location>
        <begin position="1"/>
        <end position="40"/>
    </location>
</feature>
<proteinExistence type="predicted"/>
<feature type="compositionally biased region" description="Basic and acidic residues" evidence="1">
    <location>
        <begin position="15"/>
        <end position="39"/>
    </location>
</feature>
<feature type="compositionally biased region" description="Basic and acidic residues" evidence="1">
    <location>
        <begin position="151"/>
        <end position="161"/>
    </location>
</feature>
<dbReference type="WBParaSite" id="HPBE_0000191001-mRNA-1">
    <property type="protein sequence ID" value="HPBE_0000191001-mRNA-1"/>
    <property type="gene ID" value="HPBE_0000191001"/>
</dbReference>
<feature type="compositionally biased region" description="Basic and acidic residues" evidence="1">
    <location>
        <begin position="132"/>
        <end position="141"/>
    </location>
</feature>
<dbReference type="Proteomes" id="UP000050761">
    <property type="component" value="Unassembled WGS sequence"/>
</dbReference>